<sequence length="82" mass="9434">MLSQLRPNLTIVVAGLRPDDPVEYFEIDSVEGDAVYAKAWLPWPGCFDEYIRPIPRDQILRIAKPHERLPVLQKEPKHEKAG</sequence>
<comment type="caution">
    <text evidence="1">The sequence shown here is derived from an EMBL/GenBank/DDBJ whole genome shotgun (WGS) entry which is preliminary data.</text>
</comment>
<accession>A0A7X0LKR1</accession>
<dbReference type="Proteomes" id="UP000541810">
    <property type="component" value="Unassembled WGS sequence"/>
</dbReference>
<dbReference type="AlphaFoldDB" id="A0A7X0LKR1"/>
<dbReference type="EMBL" id="JACHGY010000001">
    <property type="protein sequence ID" value="MBB6429198.1"/>
    <property type="molecule type" value="Genomic_DNA"/>
</dbReference>
<dbReference type="RefSeq" id="WP_184676784.1">
    <property type="nucleotide sequence ID" value="NZ_JACHGY010000001.1"/>
</dbReference>
<reference evidence="1 2" key="1">
    <citation type="submission" date="2020-08" db="EMBL/GenBank/DDBJ databases">
        <title>Genomic Encyclopedia of Type Strains, Phase IV (KMG-IV): sequencing the most valuable type-strain genomes for metagenomic binning, comparative biology and taxonomic classification.</title>
        <authorList>
            <person name="Goeker M."/>
        </authorList>
    </citation>
    <scope>NUCLEOTIDE SEQUENCE [LARGE SCALE GENOMIC DNA]</scope>
    <source>
        <strain evidence="1 2">DSM 103725</strain>
    </source>
</reference>
<organism evidence="1 2">
    <name type="scientific">Algisphaera agarilytica</name>
    <dbReference type="NCBI Taxonomy" id="1385975"/>
    <lineage>
        <taxon>Bacteria</taxon>
        <taxon>Pseudomonadati</taxon>
        <taxon>Planctomycetota</taxon>
        <taxon>Phycisphaerae</taxon>
        <taxon>Phycisphaerales</taxon>
        <taxon>Phycisphaeraceae</taxon>
        <taxon>Algisphaera</taxon>
    </lineage>
</organism>
<evidence type="ECO:0000313" key="1">
    <source>
        <dbReference type="EMBL" id="MBB6429198.1"/>
    </source>
</evidence>
<proteinExistence type="predicted"/>
<gene>
    <name evidence="1" type="ORF">HNQ40_001004</name>
</gene>
<evidence type="ECO:0000313" key="2">
    <source>
        <dbReference type="Proteomes" id="UP000541810"/>
    </source>
</evidence>
<keyword evidence="2" id="KW-1185">Reference proteome</keyword>
<name>A0A7X0LKR1_9BACT</name>
<protein>
    <submittedName>
        <fullName evidence="1">Uncharacterized protein</fullName>
    </submittedName>
</protein>